<dbReference type="Gene3D" id="1.25.40.10">
    <property type="entry name" value="Tetratricopeptide repeat domain"/>
    <property type="match status" value="1"/>
</dbReference>
<proteinExistence type="predicted"/>
<feature type="domain" description="TPPC8 C-terminal Ig-like" evidence="1">
    <location>
        <begin position="1249"/>
        <end position="1382"/>
    </location>
</feature>
<reference evidence="3 4" key="1">
    <citation type="submission" date="2020-08" db="EMBL/GenBank/DDBJ databases">
        <title>Plant Genome Project.</title>
        <authorList>
            <person name="Zhang R.-G."/>
        </authorList>
    </citation>
    <scope>NUCLEOTIDE SEQUENCE [LARGE SCALE GENOMIC DNA]</scope>
    <source>
        <tissue evidence="3">Rhizome</tissue>
    </source>
</reference>
<evidence type="ECO:0000259" key="1">
    <source>
        <dbReference type="Pfam" id="PF24542"/>
    </source>
</evidence>
<evidence type="ECO:0000259" key="2">
    <source>
        <dbReference type="Pfam" id="PF24545"/>
    </source>
</evidence>
<evidence type="ECO:0008006" key="5">
    <source>
        <dbReference type="Google" id="ProtNLM"/>
    </source>
</evidence>
<dbReference type="Proteomes" id="UP000734854">
    <property type="component" value="Unassembled WGS sequence"/>
</dbReference>
<protein>
    <recommendedName>
        <fullName evidence="5">Trafficking protein particle complex subunit 8</fullName>
    </recommendedName>
</protein>
<dbReference type="InterPro" id="IPR058541">
    <property type="entry name" value="Ig_TPPC8_1st"/>
</dbReference>
<keyword evidence="4" id="KW-1185">Reference proteome</keyword>
<feature type="domain" description="TPPC8 first Ig-like" evidence="2">
    <location>
        <begin position="655"/>
        <end position="798"/>
    </location>
</feature>
<dbReference type="EMBL" id="JACMSC010000002">
    <property type="protein sequence ID" value="KAG6533271.1"/>
    <property type="molecule type" value="Genomic_DNA"/>
</dbReference>
<dbReference type="Pfam" id="PF24542">
    <property type="entry name" value="Ig_TPPC8_C"/>
    <property type="match status" value="1"/>
</dbReference>
<dbReference type="InterPro" id="IPR057651">
    <property type="entry name" value="Ig_TPPC8_C"/>
</dbReference>
<sequence length="1419" mass="161783">MDPLKSYFGRLLQEEISPMIMVRTTPLAEDACQKNGLNFVELLLPFSSFTKLNVPVRTANDQPYRIQLFKLRLAYACDIHLQNDEVAEEHLKQVVLDANQNILPHLTSEPPELQNLLKSRPRGYIYSWAIISSSDEKKTVLFRLNPIIAPSFGCEDRSNLTSCDFLSFPMESDLCPSWIETFNKELIRTVSFSEHETFDHPVACLFVVSSKDEQPINRFVDLLNTDQFPPLLNDGVMDPKILKHYLVLHDRQDGSPDKVSNILAEMRSTFGSNCKFLCINSAEARSDDGKDVPWMPYGSHILHRDNTARLLSREDINGVRDFMQDLSSNYIIPHMEQKIRILNQQVAATRRGFRNQIKNLWWRKGKEDAPESPDGPTYTFSSIESQIRVLADYAFMLRDYELALSNYRLLSTDYKLDKAWKRYAGVQEMTGLCSFMLDQSRKDSDYCMETAFTTYLKIGSSSQRNASRCGLWWAEMLKARGQYKDAANIYFRISNEEPSLHAAVMLEQASYCYLLSIPPMLRKYGFHLVLSGNRYYISDQRHHAIRAYRNALFVYRENGWSYISDHVHYNVGRWYSFIGVLDLAIKHMLEVLACSHQSLATQNVFLNEFFHVVQSMGKKFEVYNLRLPVINMASLKVFYEDFRTYASPSDVHVSENLWQSLEEELVPSATTSRSNWLDSQMKSSSRRNNDSAVCVVGEAVVVELEFQNPLQVAVPISEISLICSSSLNTPPPDGDFESPYNSDSSFMLSKLDVILETGETKRVEHLKLGIQLEVCPKMEGLLKITGVRWTLSDTVIGYRHFEFDMKGKQKKGRRDLSSLSTNLEFLVIKGLPKLEACIQHLPKKIFTGDLRPLLLELRNQSEFSVKNIKMKISHPRYLIPGNIEELNMDFPKYSENLESAVIKEAPATVIPNTKSFLFSFPDDAKVQGRACLTWPLWFHAGLTGKISLYVSIYYEVESCSNNMTYRILRMHHDLEILPSIDVSFNITPCKSSLHEFFVQMDIVNKTKSDSFSLHQLSSVGNMWEISALPTTLYICPVQTLLAGQALSCFFKLKDCRKNSSNEEHLSGCDLLMVSQDNKEVIDVSKSPMVEFHQFERHHQVKSSKMEAWAWKHSCFISLLHMKIYSEGLSANLTYSLFFLRYDDLLFFLTFLKGSGMLPVSVDSTSLPTVLPSLAEHFLKLFPSSIPSQSTLHIAPQLMVKLWGDLGKVDFILISKMAKTDPVIEPVERPKLLTNHTCHISISSNSPISWQMSGSRMINHDFSASFCEVGFHLRVQNCSDSVVSIRLVTYDVMPGRKHSEMAKLSDSSGNGSGWNDISLVNDIKVVSSVQGNRPKKLSMESQFPFIWCALSSTKLDLQPLSSSEIPLKICLFTPGTYDLSNYELHWELNPPERITGDLKTCTSGTVYGHPFYLTAIQLQH</sequence>
<dbReference type="PANTHER" id="PTHR12975:SF6">
    <property type="entry name" value="TRAFFICKING PROTEIN PARTICLE COMPLEX SUBUNIT 8"/>
    <property type="match status" value="1"/>
</dbReference>
<dbReference type="InterPro" id="IPR024420">
    <property type="entry name" value="TRAPP_III_complex_Trs85"/>
</dbReference>
<dbReference type="Pfam" id="PF24545">
    <property type="entry name" value="Ig_TPPC8_1st"/>
    <property type="match status" value="1"/>
</dbReference>
<dbReference type="SUPFAM" id="SSF48452">
    <property type="entry name" value="TPR-like"/>
    <property type="match status" value="1"/>
</dbReference>
<comment type="caution">
    <text evidence="3">The sequence shown here is derived from an EMBL/GenBank/DDBJ whole genome shotgun (WGS) entry which is preliminary data.</text>
</comment>
<dbReference type="GO" id="GO:1990072">
    <property type="term" value="C:TRAPPIII protein complex"/>
    <property type="evidence" value="ECO:0007669"/>
    <property type="project" value="TreeGrafter"/>
</dbReference>
<gene>
    <name evidence="3" type="ORF">ZIOFF_007137</name>
</gene>
<accession>A0A8J5I3F7</accession>
<organism evidence="3 4">
    <name type="scientific">Zingiber officinale</name>
    <name type="common">Ginger</name>
    <name type="synonym">Amomum zingiber</name>
    <dbReference type="NCBI Taxonomy" id="94328"/>
    <lineage>
        <taxon>Eukaryota</taxon>
        <taxon>Viridiplantae</taxon>
        <taxon>Streptophyta</taxon>
        <taxon>Embryophyta</taxon>
        <taxon>Tracheophyta</taxon>
        <taxon>Spermatophyta</taxon>
        <taxon>Magnoliopsida</taxon>
        <taxon>Liliopsida</taxon>
        <taxon>Zingiberales</taxon>
        <taxon>Zingiberaceae</taxon>
        <taxon>Zingiber</taxon>
    </lineage>
</organism>
<dbReference type="InterPro" id="IPR011990">
    <property type="entry name" value="TPR-like_helical_dom_sf"/>
</dbReference>
<dbReference type="Pfam" id="PF12739">
    <property type="entry name" value="TRAPPC-Trs85"/>
    <property type="match status" value="1"/>
</dbReference>
<evidence type="ECO:0000313" key="3">
    <source>
        <dbReference type="EMBL" id="KAG6533271.1"/>
    </source>
</evidence>
<evidence type="ECO:0000313" key="4">
    <source>
        <dbReference type="Proteomes" id="UP000734854"/>
    </source>
</evidence>
<dbReference type="PANTHER" id="PTHR12975">
    <property type="entry name" value="TRANSPORT PROTEIN TRAPP"/>
    <property type="match status" value="1"/>
</dbReference>
<name>A0A8J5I3F7_ZINOF</name>